<evidence type="ECO:0000313" key="2">
    <source>
        <dbReference type="Proteomes" id="UP001239111"/>
    </source>
</evidence>
<keyword evidence="2" id="KW-1185">Reference proteome</keyword>
<gene>
    <name evidence="1" type="ORF">QAD02_024428</name>
</gene>
<evidence type="ECO:0000313" key="1">
    <source>
        <dbReference type="EMBL" id="KAJ8688633.1"/>
    </source>
</evidence>
<reference evidence="1" key="1">
    <citation type="submission" date="2023-04" db="EMBL/GenBank/DDBJ databases">
        <title>A chromosome-level genome assembly of the parasitoid wasp Eretmocerus hayati.</title>
        <authorList>
            <person name="Zhong Y."/>
            <person name="Liu S."/>
            <person name="Liu Y."/>
        </authorList>
    </citation>
    <scope>NUCLEOTIDE SEQUENCE</scope>
    <source>
        <strain evidence="1">ZJU_SS_LIU_2023</strain>
    </source>
</reference>
<accession>A0ACC2Q0B1</accession>
<name>A0ACC2Q0B1_9HYME</name>
<dbReference type="EMBL" id="CM056741">
    <property type="protein sequence ID" value="KAJ8688633.1"/>
    <property type="molecule type" value="Genomic_DNA"/>
</dbReference>
<dbReference type="Proteomes" id="UP001239111">
    <property type="component" value="Chromosome 1"/>
</dbReference>
<organism evidence="1 2">
    <name type="scientific">Eretmocerus hayati</name>
    <dbReference type="NCBI Taxonomy" id="131215"/>
    <lineage>
        <taxon>Eukaryota</taxon>
        <taxon>Metazoa</taxon>
        <taxon>Ecdysozoa</taxon>
        <taxon>Arthropoda</taxon>
        <taxon>Hexapoda</taxon>
        <taxon>Insecta</taxon>
        <taxon>Pterygota</taxon>
        <taxon>Neoptera</taxon>
        <taxon>Endopterygota</taxon>
        <taxon>Hymenoptera</taxon>
        <taxon>Apocrita</taxon>
        <taxon>Proctotrupomorpha</taxon>
        <taxon>Chalcidoidea</taxon>
        <taxon>Aphelinidae</taxon>
        <taxon>Aphelininae</taxon>
        <taxon>Eretmocerus</taxon>
    </lineage>
</organism>
<comment type="caution">
    <text evidence="1">The sequence shown here is derived from an EMBL/GenBank/DDBJ whole genome shotgun (WGS) entry which is preliminary data.</text>
</comment>
<sequence>MVVLRAQQLDTGLHHRLRPFRFDIDNDISMFEAAKDNRCSEYSPWSYNLLGTPGSKTTLEDDDGQDLNNSMVNDIVAKLLDDDCISSNDSFTSRCNGNPLQNGMSTAQDCKSRLNSTAYPHNTNGFRTAFPPVQRPNGSLNTNDDSHELRCAYDELNTLGVNAFTGQQNLIRGNSCNNGYLNNLQRISQTSGDIQQSRHQYSGQVINEGSFSCMQSSFTPLSTNGLLTTSNSSVHSPQPTNWSESLGNSDGGKDRFGHYPQLQSCNTTDYNFNMAALNLALDSPGNVALNDVHLHYDAGSVNSRSSPVTNAHDSYNVTANGQSYRPSSTVTDLSADSGFLSNSPLQHFSPPEHTLQNCFPNDFQRGKFDEYKEYHESSNLNVNNLVMSNEQIFTKQQQHHHHHQQLYQQNARAGNKFDNSMAVDQAFKRFLNSQYPNIVEQQQQQQYSPQLSDFDINNGLSLVDQQRLDAAILKMLSSKNTGSNGCTSNQSREKQVYSPVGYQRSMIAMAAAAAAAAARESELQQMKFNYQSANDCHRFAANNADSLKALHQQNAQVAFQNSHKRSNNVANASKTKANYDFANGVNFPTSNSSAHHQQSHHVGSSCVNGVDPEIFNHLFKRQQQQHQQQQQQRLKTMPPMSSAADVLFNASLLQSAGNAGVFPVHSVMPIPMAVPPSMSFFEAGLGIRNGTPIKRSGPARVLYLRLEQTYEQFKQLEKERKKCEAGLAAHFPGKKVSSANNIPIPRLQGSPSRVDRLIIDHYREHARVITLVAKMEHLRGACINQRVHKAMEQWLDTIKFVQDCRKQEITNGTKRQKDNLHCMAFQDEKDILILADSIYKLTKASRYARSAMYNAMQSTLLYDGGIETKILETNQDVVLNLVPKISESSDQTNAATTVAPVTAASIVTATKSTAEESADRT</sequence>
<protein>
    <submittedName>
        <fullName evidence="1">Uncharacterized protein</fullName>
    </submittedName>
</protein>
<proteinExistence type="predicted"/>